<feature type="domain" description="PNPLA" evidence="3">
    <location>
        <begin position="3"/>
        <end position="165"/>
    </location>
</feature>
<dbReference type="GO" id="GO:0016020">
    <property type="term" value="C:membrane"/>
    <property type="evidence" value="ECO:0007669"/>
    <property type="project" value="TreeGrafter"/>
</dbReference>
<evidence type="ECO:0000256" key="2">
    <source>
        <dbReference type="PROSITE-ProRule" id="PRU01161"/>
    </source>
</evidence>
<evidence type="ECO:0000313" key="4">
    <source>
        <dbReference type="EMBL" id="OQS02726.1"/>
    </source>
</evidence>
<dbReference type="PANTHER" id="PTHR12406">
    <property type="entry name" value="CALCIUM-INDEPENDENT PHOSPHOLIPASE A2 IPLA2 -RELATED"/>
    <property type="match status" value="1"/>
</dbReference>
<dbReference type="GO" id="GO:0004806">
    <property type="term" value="F:triacylglycerol lipase activity"/>
    <property type="evidence" value="ECO:0007669"/>
    <property type="project" value="TreeGrafter"/>
</dbReference>
<dbReference type="STRING" id="74557.A0A1V9ZXI8"/>
<dbReference type="Gene3D" id="3.40.1090.10">
    <property type="entry name" value="Cytosolic phospholipase A2 catalytic domain"/>
    <property type="match status" value="1"/>
</dbReference>
<dbReference type="PANTHER" id="PTHR12406:SF7">
    <property type="entry name" value="PATATIN-LIKE PHOSPHOLIPASE DOMAIN-CONTAINING PROTEIN 4"/>
    <property type="match status" value="1"/>
</dbReference>
<dbReference type="InterPro" id="IPR033562">
    <property type="entry name" value="PLPL"/>
</dbReference>
<keyword evidence="2" id="KW-0442">Lipid degradation</keyword>
<evidence type="ECO:0000256" key="1">
    <source>
        <dbReference type="ARBA" id="ARBA00023098"/>
    </source>
</evidence>
<dbReference type="PROSITE" id="PS51635">
    <property type="entry name" value="PNPLA"/>
    <property type="match status" value="1"/>
</dbReference>
<dbReference type="GO" id="GO:0055088">
    <property type="term" value="P:lipid homeostasis"/>
    <property type="evidence" value="ECO:0007669"/>
    <property type="project" value="TreeGrafter"/>
</dbReference>
<dbReference type="EMBL" id="JNBS01001088">
    <property type="protein sequence ID" value="OQS02726.1"/>
    <property type="molecule type" value="Genomic_DNA"/>
</dbReference>
<protein>
    <recommendedName>
        <fullName evidence="3">PNPLA domain-containing protein</fullName>
    </recommendedName>
</protein>
<organism evidence="4 5">
    <name type="scientific">Thraustotheca clavata</name>
    <dbReference type="NCBI Taxonomy" id="74557"/>
    <lineage>
        <taxon>Eukaryota</taxon>
        <taxon>Sar</taxon>
        <taxon>Stramenopiles</taxon>
        <taxon>Oomycota</taxon>
        <taxon>Saprolegniomycetes</taxon>
        <taxon>Saprolegniales</taxon>
        <taxon>Achlyaceae</taxon>
        <taxon>Thraustotheca</taxon>
    </lineage>
</organism>
<dbReference type="GO" id="GO:0005737">
    <property type="term" value="C:cytoplasm"/>
    <property type="evidence" value="ECO:0007669"/>
    <property type="project" value="TreeGrafter"/>
</dbReference>
<accession>A0A1V9ZXI8</accession>
<sequence>MNVSFGGSGFLLAFHVGVAKHLQRVGRLTQQSCVAGASGGALVAAAIACKVPLVQVEERLRLSAQAMKSSSEKSLRDHVFGHVMTVFPDDLPSPLRLIVATTEVWPNPGRIVHHSHFQSKEDLANIVVASCHIPFYLTTNFALRYQDTWYIDGCVRSLVPKVPNHVGVNVFPLPEFLSSPNTISPNLLGAAFPFKLAQLVEYSLVPPGDETLNELVHWGEEAAKVYLKQQ</sequence>
<dbReference type="InterPro" id="IPR002641">
    <property type="entry name" value="PNPLA_dom"/>
</dbReference>
<evidence type="ECO:0000259" key="3">
    <source>
        <dbReference type="PROSITE" id="PS51635"/>
    </source>
</evidence>
<keyword evidence="1 2" id="KW-0443">Lipid metabolism</keyword>
<keyword evidence="2" id="KW-0378">Hydrolase</keyword>
<dbReference type="GO" id="GO:0019433">
    <property type="term" value="P:triglyceride catabolic process"/>
    <property type="evidence" value="ECO:0007669"/>
    <property type="project" value="TreeGrafter"/>
</dbReference>
<dbReference type="Pfam" id="PF01734">
    <property type="entry name" value="Patatin"/>
    <property type="match status" value="1"/>
</dbReference>
<gene>
    <name evidence="4" type="ORF">THRCLA_21343</name>
</gene>
<dbReference type="SUPFAM" id="SSF52151">
    <property type="entry name" value="FabD/lysophospholipase-like"/>
    <property type="match status" value="1"/>
</dbReference>
<name>A0A1V9ZXI8_9STRA</name>
<feature type="short sequence motif" description="GXSXG" evidence="2">
    <location>
        <begin position="36"/>
        <end position="40"/>
    </location>
</feature>
<dbReference type="OrthoDB" id="197155at2759"/>
<feature type="active site" description="Proton acceptor" evidence="2">
    <location>
        <position position="152"/>
    </location>
</feature>
<proteinExistence type="predicted"/>
<dbReference type="Proteomes" id="UP000243217">
    <property type="component" value="Unassembled WGS sequence"/>
</dbReference>
<dbReference type="AlphaFoldDB" id="A0A1V9ZXI8"/>
<feature type="active site" description="Nucleophile" evidence="2">
    <location>
        <position position="38"/>
    </location>
</feature>
<dbReference type="InterPro" id="IPR016035">
    <property type="entry name" value="Acyl_Trfase/lysoPLipase"/>
</dbReference>
<reference evidence="4 5" key="1">
    <citation type="journal article" date="2014" name="Genome Biol. Evol.">
        <title>The secreted proteins of Achlya hypogyna and Thraustotheca clavata identify the ancestral oomycete secretome and reveal gene acquisitions by horizontal gene transfer.</title>
        <authorList>
            <person name="Misner I."/>
            <person name="Blouin N."/>
            <person name="Leonard G."/>
            <person name="Richards T.A."/>
            <person name="Lane C.E."/>
        </authorList>
    </citation>
    <scope>NUCLEOTIDE SEQUENCE [LARGE SCALE GENOMIC DNA]</scope>
    <source>
        <strain evidence="4 5">ATCC 34112</strain>
    </source>
</reference>
<keyword evidence="5" id="KW-1185">Reference proteome</keyword>
<dbReference type="GO" id="GO:0005811">
    <property type="term" value="C:lipid droplet"/>
    <property type="evidence" value="ECO:0007669"/>
    <property type="project" value="TreeGrafter"/>
</dbReference>
<evidence type="ECO:0000313" key="5">
    <source>
        <dbReference type="Proteomes" id="UP000243217"/>
    </source>
</evidence>
<comment type="caution">
    <text evidence="2">Lacks conserved residue(s) required for the propagation of feature annotation.</text>
</comment>
<comment type="caution">
    <text evidence="4">The sequence shown here is derived from an EMBL/GenBank/DDBJ whole genome shotgun (WGS) entry which is preliminary data.</text>
</comment>